<evidence type="ECO:0000313" key="1">
    <source>
        <dbReference type="EMBL" id="CAH2265553.1"/>
    </source>
</evidence>
<sequence length="556" mass="62545">MICCGLRTARKTKMPSSINASSPFKQKKPKKIQTLKSSIPARKNKLIEDTDGYLSKGIINLLVDLSVEQANSAKQCFFCQNYLWNCSILQRQISNNITFQSVPYLPDVSLINNFNAAFLLQYANSLSDTASSYGDEKNTNQEDAIKNEIANNFDLQFDFLEVTGSTEIDEFVYVNEEEIINAKYDIQLRDNNQDSNDPKKTLEYFGLRSLDDMFVDSDDKGADYDSDNTIIYSPYIPTKDDTIIVLTDDGSDLEDNTETIVINSEAINKPVTKNIAQTSINSANNLPNSSIKNDIEVIQTNASVFAIEYSKCVFKDNNEKILPKLHDKDDYIETDNEPVITPITINGANAISNKTINLPNSPITNVVEVNNTNIIFIGHSKNEARESNDDIEIDYETVNYPITKTDAYSASKSPINLSYSPTSTEVEVIETNTAIIVIEDSKTGLEDNADVFNEGILQLEQNQPTVNKPPSKYFASSTINSPNYFKDKFEAVKTRSTSYVIIDSDSDFEDYADKGEKFLRNRNDNSDNKVIVTYVITDSESDLEICDEEKIQYSRY</sequence>
<dbReference type="OrthoDB" id="10420813at2759"/>
<protein>
    <submittedName>
        <fullName evidence="1">Jg10087 protein</fullName>
    </submittedName>
</protein>
<comment type="caution">
    <text evidence="1">The sequence shown here is derived from an EMBL/GenBank/DDBJ whole genome shotgun (WGS) entry which is preliminary data.</text>
</comment>
<dbReference type="AlphaFoldDB" id="A0A8S4SGS8"/>
<accession>A0A8S4SGS8</accession>
<organism evidence="1 2">
    <name type="scientific">Pararge aegeria aegeria</name>
    <dbReference type="NCBI Taxonomy" id="348720"/>
    <lineage>
        <taxon>Eukaryota</taxon>
        <taxon>Metazoa</taxon>
        <taxon>Ecdysozoa</taxon>
        <taxon>Arthropoda</taxon>
        <taxon>Hexapoda</taxon>
        <taxon>Insecta</taxon>
        <taxon>Pterygota</taxon>
        <taxon>Neoptera</taxon>
        <taxon>Endopterygota</taxon>
        <taxon>Lepidoptera</taxon>
        <taxon>Glossata</taxon>
        <taxon>Ditrysia</taxon>
        <taxon>Papilionoidea</taxon>
        <taxon>Nymphalidae</taxon>
        <taxon>Satyrinae</taxon>
        <taxon>Satyrini</taxon>
        <taxon>Parargina</taxon>
        <taxon>Pararge</taxon>
    </lineage>
</organism>
<name>A0A8S4SGS8_9NEOP</name>
<dbReference type="EMBL" id="CAKXAJ010026282">
    <property type="protein sequence ID" value="CAH2265553.1"/>
    <property type="molecule type" value="Genomic_DNA"/>
</dbReference>
<keyword evidence="2" id="KW-1185">Reference proteome</keyword>
<proteinExistence type="predicted"/>
<dbReference type="Proteomes" id="UP000838756">
    <property type="component" value="Unassembled WGS sequence"/>
</dbReference>
<gene>
    <name evidence="1" type="primary">jg10087</name>
    <name evidence="1" type="ORF">PAEG_LOCUS24947</name>
</gene>
<reference evidence="1" key="1">
    <citation type="submission" date="2022-03" db="EMBL/GenBank/DDBJ databases">
        <authorList>
            <person name="Lindestad O."/>
        </authorList>
    </citation>
    <scope>NUCLEOTIDE SEQUENCE</scope>
</reference>
<evidence type="ECO:0000313" key="2">
    <source>
        <dbReference type="Proteomes" id="UP000838756"/>
    </source>
</evidence>